<sequence>QESVLSSMRAPTEKILSSSFANTCTIFWSSSARTPPNATKSAGTTKWRQSRTRPSISEGYGIGC</sequence>
<evidence type="ECO:0000313" key="3">
    <source>
        <dbReference type="Proteomes" id="UP001432027"/>
    </source>
</evidence>
<dbReference type="EMBL" id="BTSX01000006">
    <property type="protein sequence ID" value="GMT03858.1"/>
    <property type="molecule type" value="Genomic_DNA"/>
</dbReference>
<evidence type="ECO:0000256" key="1">
    <source>
        <dbReference type="SAM" id="MobiDB-lite"/>
    </source>
</evidence>
<dbReference type="Proteomes" id="UP001432027">
    <property type="component" value="Unassembled WGS sequence"/>
</dbReference>
<feature type="compositionally biased region" description="Polar residues" evidence="1">
    <location>
        <begin position="33"/>
        <end position="55"/>
    </location>
</feature>
<proteinExistence type="predicted"/>
<comment type="caution">
    <text evidence="2">The sequence shown here is derived from an EMBL/GenBank/DDBJ whole genome shotgun (WGS) entry which is preliminary data.</text>
</comment>
<name>A0AAV5UB07_9BILA</name>
<gene>
    <name evidence="2" type="ORF">PENTCL1PPCAC_26032</name>
</gene>
<reference evidence="2" key="1">
    <citation type="submission" date="2023-10" db="EMBL/GenBank/DDBJ databases">
        <title>Genome assembly of Pristionchus species.</title>
        <authorList>
            <person name="Yoshida K."/>
            <person name="Sommer R.J."/>
        </authorList>
    </citation>
    <scope>NUCLEOTIDE SEQUENCE</scope>
    <source>
        <strain evidence="2">RS0144</strain>
    </source>
</reference>
<feature type="non-terminal residue" evidence="2">
    <location>
        <position position="1"/>
    </location>
</feature>
<keyword evidence="3" id="KW-1185">Reference proteome</keyword>
<evidence type="ECO:0000313" key="2">
    <source>
        <dbReference type="EMBL" id="GMT03858.1"/>
    </source>
</evidence>
<organism evidence="2 3">
    <name type="scientific">Pristionchus entomophagus</name>
    <dbReference type="NCBI Taxonomy" id="358040"/>
    <lineage>
        <taxon>Eukaryota</taxon>
        <taxon>Metazoa</taxon>
        <taxon>Ecdysozoa</taxon>
        <taxon>Nematoda</taxon>
        <taxon>Chromadorea</taxon>
        <taxon>Rhabditida</taxon>
        <taxon>Rhabditina</taxon>
        <taxon>Diplogasteromorpha</taxon>
        <taxon>Diplogasteroidea</taxon>
        <taxon>Neodiplogasteridae</taxon>
        <taxon>Pristionchus</taxon>
    </lineage>
</organism>
<accession>A0AAV5UB07</accession>
<dbReference type="AlphaFoldDB" id="A0AAV5UB07"/>
<protein>
    <submittedName>
        <fullName evidence="2">Uncharacterized protein</fullName>
    </submittedName>
</protein>
<feature type="region of interest" description="Disordered" evidence="1">
    <location>
        <begin position="33"/>
        <end position="64"/>
    </location>
</feature>